<dbReference type="EMBL" id="VSRR010099810">
    <property type="protein sequence ID" value="MPC94768.1"/>
    <property type="molecule type" value="Genomic_DNA"/>
</dbReference>
<protein>
    <submittedName>
        <fullName evidence="1">Uncharacterized protein</fullName>
    </submittedName>
</protein>
<gene>
    <name evidence="1" type="ORF">E2C01_089952</name>
</gene>
<evidence type="ECO:0000313" key="2">
    <source>
        <dbReference type="Proteomes" id="UP000324222"/>
    </source>
</evidence>
<keyword evidence="2" id="KW-1185">Reference proteome</keyword>
<accession>A0A5B7JNU8</accession>
<evidence type="ECO:0000313" key="1">
    <source>
        <dbReference type="EMBL" id="MPC94768.1"/>
    </source>
</evidence>
<dbReference type="AlphaFoldDB" id="A0A5B7JNU8"/>
<proteinExistence type="predicted"/>
<reference evidence="1 2" key="1">
    <citation type="submission" date="2019-05" db="EMBL/GenBank/DDBJ databases">
        <title>Another draft genome of Portunus trituberculatus and its Hox gene families provides insights of decapod evolution.</title>
        <authorList>
            <person name="Jeong J.-H."/>
            <person name="Song I."/>
            <person name="Kim S."/>
            <person name="Choi T."/>
            <person name="Kim D."/>
            <person name="Ryu S."/>
            <person name="Kim W."/>
        </authorList>
    </citation>
    <scope>NUCLEOTIDE SEQUENCE [LARGE SCALE GENOMIC DNA]</scope>
    <source>
        <tissue evidence="1">Muscle</tissue>
    </source>
</reference>
<sequence length="213" mass="23865">MACFVLPAGYAAWSTRKIKAYLCDTLDFLADMHQIVATLLQQISQRARVIVTSQNRCKVNTSAASEENSIPFGDPTFDWSEAVFLYYVQRHSLHLPPSPASGTNANVSKSLVRITKARLDNISKRHRDHLVPDVEDSGVWWWDSSLPLSLAENRECEELYLRGLTTHPIYNDPFHRCYDSYHSGGVTLGDQVTMLLNLVCNSALGTREGVCCS</sequence>
<organism evidence="1 2">
    <name type="scientific">Portunus trituberculatus</name>
    <name type="common">Swimming crab</name>
    <name type="synonym">Neptunus trituberculatus</name>
    <dbReference type="NCBI Taxonomy" id="210409"/>
    <lineage>
        <taxon>Eukaryota</taxon>
        <taxon>Metazoa</taxon>
        <taxon>Ecdysozoa</taxon>
        <taxon>Arthropoda</taxon>
        <taxon>Crustacea</taxon>
        <taxon>Multicrustacea</taxon>
        <taxon>Malacostraca</taxon>
        <taxon>Eumalacostraca</taxon>
        <taxon>Eucarida</taxon>
        <taxon>Decapoda</taxon>
        <taxon>Pleocyemata</taxon>
        <taxon>Brachyura</taxon>
        <taxon>Eubrachyura</taxon>
        <taxon>Portunoidea</taxon>
        <taxon>Portunidae</taxon>
        <taxon>Portuninae</taxon>
        <taxon>Portunus</taxon>
    </lineage>
</organism>
<name>A0A5B7JNU8_PORTR</name>
<comment type="caution">
    <text evidence="1">The sequence shown here is derived from an EMBL/GenBank/DDBJ whole genome shotgun (WGS) entry which is preliminary data.</text>
</comment>
<dbReference type="OrthoDB" id="6376360at2759"/>
<dbReference type="Proteomes" id="UP000324222">
    <property type="component" value="Unassembled WGS sequence"/>
</dbReference>